<evidence type="ECO:0000313" key="2">
    <source>
        <dbReference type="Proteomes" id="UP000237347"/>
    </source>
</evidence>
<comment type="caution">
    <text evidence="1">The sequence shown here is derived from an EMBL/GenBank/DDBJ whole genome shotgun (WGS) entry which is preliminary data.</text>
</comment>
<protein>
    <recommendedName>
        <fullName evidence="3">Maturase K</fullName>
    </recommendedName>
</protein>
<accession>A0AAW0KD37</accession>
<name>A0AAW0KD37_QUESU</name>
<dbReference type="PANTHER" id="PTHR47186">
    <property type="entry name" value="LEUCINE-RICH REPEAT-CONTAINING PROTEIN 57"/>
    <property type="match status" value="1"/>
</dbReference>
<gene>
    <name evidence="1" type="ORF">CFP56_021487</name>
</gene>
<dbReference type="Gene3D" id="3.80.10.10">
    <property type="entry name" value="Ribonuclease Inhibitor"/>
    <property type="match status" value="3"/>
</dbReference>
<dbReference type="SUPFAM" id="SSF52058">
    <property type="entry name" value="L domain-like"/>
    <property type="match status" value="1"/>
</dbReference>
<dbReference type="AlphaFoldDB" id="A0AAW0KD37"/>
<proteinExistence type="predicted"/>
<organism evidence="1 2">
    <name type="scientific">Quercus suber</name>
    <name type="common">Cork oak</name>
    <dbReference type="NCBI Taxonomy" id="58331"/>
    <lineage>
        <taxon>Eukaryota</taxon>
        <taxon>Viridiplantae</taxon>
        <taxon>Streptophyta</taxon>
        <taxon>Embryophyta</taxon>
        <taxon>Tracheophyta</taxon>
        <taxon>Spermatophyta</taxon>
        <taxon>Magnoliopsida</taxon>
        <taxon>eudicotyledons</taxon>
        <taxon>Gunneridae</taxon>
        <taxon>Pentapetalae</taxon>
        <taxon>rosids</taxon>
        <taxon>fabids</taxon>
        <taxon>Fagales</taxon>
        <taxon>Fagaceae</taxon>
        <taxon>Quercus</taxon>
    </lineage>
</organism>
<evidence type="ECO:0008006" key="3">
    <source>
        <dbReference type="Google" id="ProtNLM"/>
    </source>
</evidence>
<keyword evidence="2" id="KW-1185">Reference proteome</keyword>
<sequence>MKPDNFQVLEFLFLGDSNIVTLSKSISRSPRLELLDIENCKQLREIPRLPQSMGMVDARNIGLDPKTSSRLLNQFSFKSAWEKIFRSEVEEIDPECGAAFKGQDPLSRDAANTWEVDTPVKPPDVLFSIFLGSITHDQILKELWFENLKHINFSNRKWTFLIVKIWLRFISLLDFFISLKNGTSHTMRNFKFFLAKLMLKSLKYFNLEGRSSLEKFPNIHPIMKCLEVLELSRSGIIGLLSSIGYLIALRTLYRYNCPNLSDLLDIIYKFQLLEEFVFPTTPSIWTRNSPNCSFGYGFSRSEALNLINCENITELEFFLKLEFFPVLKYLYLSQTNIVNILEYISSFTRLVVLEIISCKKLQKIPRLPQSIRRQLVAFGMPHSHIRLEKLFKQWTFLIVKLWLSLSDYKESDLIVKLVEVDDLLDFQEANGTSHTTTRNFKFFQRVLELSRSGIRGLPSSIGYLIALRTLYLYDCPNLSHLPYVIYKLQLPEESIFPTTPSIFASNSLNCSFWYGFSRLEAFYLINCENITELEFFFFFLKPEYFLVLKYLYLSQTNIVTIPKHISSFTRLVVLEIISCKKFQEIPRLPQSIRRVCAKNCWSLDPLTSSRLLD</sequence>
<dbReference type="EMBL" id="PKMF04000334">
    <property type="protein sequence ID" value="KAK7837197.1"/>
    <property type="molecule type" value="Genomic_DNA"/>
</dbReference>
<dbReference type="PANTHER" id="PTHR47186:SF3">
    <property type="entry name" value="OS09G0267800 PROTEIN"/>
    <property type="match status" value="1"/>
</dbReference>
<dbReference type="InterPro" id="IPR032675">
    <property type="entry name" value="LRR_dom_sf"/>
</dbReference>
<dbReference type="Proteomes" id="UP000237347">
    <property type="component" value="Unassembled WGS sequence"/>
</dbReference>
<reference evidence="1 2" key="1">
    <citation type="journal article" date="2018" name="Sci. Data">
        <title>The draft genome sequence of cork oak.</title>
        <authorList>
            <person name="Ramos A.M."/>
            <person name="Usie A."/>
            <person name="Barbosa P."/>
            <person name="Barros P.M."/>
            <person name="Capote T."/>
            <person name="Chaves I."/>
            <person name="Simoes F."/>
            <person name="Abreu I."/>
            <person name="Carrasquinho I."/>
            <person name="Faro C."/>
            <person name="Guimaraes J.B."/>
            <person name="Mendonca D."/>
            <person name="Nobrega F."/>
            <person name="Rodrigues L."/>
            <person name="Saibo N.J.M."/>
            <person name="Varela M.C."/>
            <person name="Egas C."/>
            <person name="Matos J."/>
            <person name="Miguel C.M."/>
            <person name="Oliveira M.M."/>
            <person name="Ricardo C.P."/>
            <person name="Goncalves S."/>
        </authorList>
    </citation>
    <scope>NUCLEOTIDE SEQUENCE [LARGE SCALE GENOMIC DNA]</scope>
    <source>
        <strain evidence="2">cv. HL8</strain>
    </source>
</reference>
<evidence type="ECO:0000313" key="1">
    <source>
        <dbReference type="EMBL" id="KAK7837197.1"/>
    </source>
</evidence>